<feature type="compositionally biased region" description="Basic residues" evidence="1">
    <location>
        <begin position="483"/>
        <end position="500"/>
    </location>
</feature>
<feature type="region of interest" description="Disordered" evidence="1">
    <location>
        <begin position="1"/>
        <end position="50"/>
    </location>
</feature>
<feature type="compositionally biased region" description="Basic and acidic residues" evidence="1">
    <location>
        <begin position="525"/>
        <end position="538"/>
    </location>
</feature>
<sequence length="694" mass="74007">MAVVITTDETSSYFSPGPLRRSHSQSHFASSAPTPSTSASSVFPSASHSSASSCTNLQALYRESTAATAAQPYSRSSSTTSSPRLAATSSVSSNPSAASTPASNFSLLSYDDDDDDDDDGGGGGGGGADAGRYNPYYSGGGGGGGLIRNSSSSGISNTKPPPQTSTSFSSPLLRPPVSSPTDASPTSEPDLVTDDVDADADQDQDQDGADIDIDDTPKPDTPEVPEHAEDDSAVSTRPSRQVDYLSHEWREEDIWASWRYIINRRGEYANSARLENASWRTWMKSKNKLSTVSPETLNWLKDCDVTWLYGPLQPATNGADPTRSGNGSSSVSKSGSSSNLQKKPILKKRSTSEVMLQRSLSTASLLKQAAAAVQAQETTKGILRPSFVRSSTDYATYPFTSRRMSQGNLHSSMYTSTAGSSSVASPSVERRHIHFNEQVFQCIAVDVKGDDDNGGGGNGNGNESAVCDDNDSDSDDGIVMMRSRSRKKVPVPNRRPRHKTPSGATSPREAVTSKTIAMLPSTTLKYREDTPERADSAMKHSTVRSPMGSPTSSQETLRPSMSRSRFVLGDEDDDEDDEGDGKEGEADIMDGFCHPDDDDDDAWRPQQHDGITSPRSSSGSSSSISHAGTLTGEDGHSPASGSDDGGMKRTASGMLMPYSEADSTQRDGVFSRVIDTVNTARDIAHVIWNVGWRK</sequence>
<feature type="compositionally biased region" description="Low complexity" evidence="1">
    <location>
        <begin position="74"/>
        <end position="106"/>
    </location>
</feature>
<dbReference type="InterPro" id="IPR052292">
    <property type="entry name" value="Glucose_repression_reg"/>
</dbReference>
<dbReference type="AlphaFoldDB" id="A0A9P4YT45"/>
<reference evidence="3" key="1">
    <citation type="submission" date="2020-03" db="EMBL/GenBank/DDBJ databases">
        <title>Site-based positive gene gene selection in Geosmithia morbida across the United States reveals a broad range of putative effectors and factors for local host and environmental adapation.</title>
        <authorList>
            <person name="Onufrak A."/>
            <person name="Murdoch R.W."/>
            <person name="Gazis R."/>
            <person name="Huff M."/>
            <person name="Staton M."/>
            <person name="Klingeman W."/>
            <person name="Hadziabdic D."/>
        </authorList>
    </citation>
    <scope>NUCLEOTIDE SEQUENCE</scope>
    <source>
        <strain evidence="3">1262</strain>
    </source>
</reference>
<dbReference type="PANTHER" id="PTHR28051:SF1">
    <property type="entry name" value="PROTEIN MTL1-RELATED"/>
    <property type="match status" value="1"/>
</dbReference>
<dbReference type="GO" id="GO:0005773">
    <property type="term" value="C:vacuole"/>
    <property type="evidence" value="ECO:0007669"/>
    <property type="project" value="GOC"/>
</dbReference>
<feature type="compositionally biased region" description="Polar residues" evidence="1">
    <location>
        <begin position="548"/>
        <end position="563"/>
    </location>
</feature>
<comment type="caution">
    <text evidence="3">The sequence shown here is derived from an EMBL/GenBank/DDBJ whole genome shotgun (WGS) entry which is preliminary data.</text>
</comment>
<dbReference type="OrthoDB" id="5563539at2759"/>
<feature type="compositionally biased region" description="Acidic residues" evidence="1">
    <location>
        <begin position="466"/>
        <end position="476"/>
    </location>
</feature>
<dbReference type="PANTHER" id="PTHR28051">
    <property type="entry name" value="PROTEIN MTL1-RELATED"/>
    <property type="match status" value="1"/>
</dbReference>
<feature type="region of interest" description="Disordered" evidence="1">
    <location>
        <begin position="315"/>
        <end position="352"/>
    </location>
</feature>
<proteinExistence type="predicted"/>
<organism evidence="3 4">
    <name type="scientific">Geosmithia morbida</name>
    <dbReference type="NCBI Taxonomy" id="1094350"/>
    <lineage>
        <taxon>Eukaryota</taxon>
        <taxon>Fungi</taxon>
        <taxon>Dikarya</taxon>
        <taxon>Ascomycota</taxon>
        <taxon>Pezizomycotina</taxon>
        <taxon>Sordariomycetes</taxon>
        <taxon>Hypocreomycetidae</taxon>
        <taxon>Hypocreales</taxon>
        <taxon>Bionectriaceae</taxon>
        <taxon>Geosmithia</taxon>
    </lineage>
</organism>
<feature type="compositionally biased region" description="Basic and acidic residues" evidence="1">
    <location>
        <begin position="215"/>
        <end position="227"/>
    </location>
</feature>
<feature type="region of interest" description="Disordered" evidence="1">
    <location>
        <begin position="451"/>
        <end position="665"/>
    </location>
</feature>
<feature type="compositionally biased region" description="Low complexity" evidence="1">
    <location>
        <begin position="147"/>
        <end position="172"/>
    </location>
</feature>
<dbReference type="InterPro" id="IPR013860">
    <property type="entry name" value="AreA_GATA"/>
</dbReference>
<feature type="compositionally biased region" description="Acidic residues" evidence="1">
    <location>
        <begin position="110"/>
        <end position="120"/>
    </location>
</feature>
<dbReference type="RefSeq" id="XP_035321283.1">
    <property type="nucleotide sequence ID" value="XM_035468903.1"/>
</dbReference>
<evidence type="ECO:0000313" key="3">
    <source>
        <dbReference type="EMBL" id="KAF4122631.1"/>
    </source>
</evidence>
<name>A0A9P4YT45_9HYPO</name>
<evidence type="ECO:0000313" key="4">
    <source>
        <dbReference type="Proteomes" id="UP000749293"/>
    </source>
</evidence>
<feature type="region of interest" description="Disordered" evidence="1">
    <location>
        <begin position="64"/>
        <end position="240"/>
    </location>
</feature>
<evidence type="ECO:0000256" key="1">
    <source>
        <dbReference type="SAM" id="MobiDB-lite"/>
    </source>
</evidence>
<dbReference type="GO" id="GO:0007039">
    <property type="term" value="P:protein catabolic process in the vacuole"/>
    <property type="evidence" value="ECO:0007669"/>
    <property type="project" value="TreeGrafter"/>
</dbReference>
<dbReference type="GeneID" id="55973161"/>
<keyword evidence="4" id="KW-1185">Reference proteome</keyword>
<feature type="compositionally biased region" description="Polar residues" evidence="1">
    <location>
        <begin position="512"/>
        <end position="524"/>
    </location>
</feature>
<feature type="domain" description="Nitrogen regulatory protein areA GATA-like" evidence="2">
    <location>
        <begin position="257"/>
        <end position="284"/>
    </location>
</feature>
<feature type="compositionally biased region" description="Acidic residues" evidence="1">
    <location>
        <begin position="191"/>
        <end position="214"/>
    </location>
</feature>
<feature type="compositionally biased region" description="Low complexity" evidence="1">
    <location>
        <begin position="613"/>
        <end position="625"/>
    </location>
</feature>
<dbReference type="GO" id="GO:0042149">
    <property type="term" value="P:cellular response to glucose starvation"/>
    <property type="evidence" value="ECO:0007669"/>
    <property type="project" value="TreeGrafter"/>
</dbReference>
<dbReference type="Proteomes" id="UP000749293">
    <property type="component" value="Unassembled WGS sequence"/>
</dbReference>
<feature type="compositionally biased region" description="Low complexity" evidence="1">
    <location>
        <begin position="26"/>
        <end position="50"/>
    </location>
</feature>
<accession>A0A9P4YT45</accession>
<feature type="compositionally biased region" description="Low complexity" evidence="1">
    <location>
        <begin position="324"/>
        <end position="338"/>
    </location>
</feature>
<protein>
    <recommendedName>
        <fullName evidence="2">Nitrogen regulatory protein areA GATA-like domain-containing protein</fullName>
    </recommendedName>
</protein>
<feature type="compositionally biased region" description="Acidic residues" evidence="1">
    <location>
        <begin position="569"/>
        <end position="580"/>
    </location>
</feature>
<dbReference type="EMBL" id="JAANYQ010000008">
    <property type="protein sequence ID" value="KAF4122631.1"/>
    <property type="molecule type" value="Genomic_DNA"/>
</dbReference>
<dbReference type="Pfam" id="PF08550">
    <property type="entry name" value="GATA_AreA"/>
    <property type="match status" value="1"/>
</dbReference>
<evidence type="ECO:0000259" key="2">
    <source>
        <dbReference type="Pfam" id="PF08550"/>
    </source>
</evidence>
<gene>
    <name evidence="3" type="ORF">GMORB2_6938</name>
</gene>